<proteinExistence type="predicted"/>
<feature type="transmembrane region" description="Helical" evidence="5">
    <location>
        <begin position="237"/>
        <end position="254"/>
    </location>
</feature>
<evidence type="ECO:0000256" key="2">
    <source>
        <dbReference type="ARBA" id="ARBA00022692"/>
    </source>
</evidence>
<dbReference type="GO" id="GO:0016020">
    <property type="term" value="C:membrane"/>
    <property type="evidence" value="ECO:0007669"/>
    <property type="project" value="UniProtKB-SubCell"/>
</dbReference>
<feature type="domain" description="O-antigen ligase-related" evidence="6">
    <location>
        <begin position="189"/>
        <end position="343"/>
    </location>
</feature>
<dbReference type="AlphaFoldDB" id="A0A858RKK2"/>
<dbReference type="Pfam" id="PF04932">
    <property type="entry name" value="Wzy_C"/>
    <property type="match status" value="1"/>
</dbReference>
<dbReference type="Gene3D" id="1.25.40.10">
    <property type="entry name" value="Tetratricopeptide repeat domain"/>
    <property type="match status" value="1"/>
</dbReference>
<feature type="transmembrane region" description="Helical" evidence="5">
    <location>
        <begin position="55"/>
        <end position="71"/>
    </location>
</feature>
<dbReference type="Proteomes" id="UP000501812">
    <property type="component" value="Chromosome"/>
</dbReference>
<dbReference type="PANTHER" id="PTHR37422:SF13">
    <property type="entry name" value="LIPOPOLYSACCHARIDE BIOSYNTHESIS PROTEIN PA4999-RELATED"/>
    <property type="match status" value="1"/>
</dbReference>
<evidence type="ECO:0000256" key="1">
    <source>
        <dbReference type="ARBA" id="ARBA00004141"/>
    </source>
</evidence>
<name>A0A858RKK2_9BACT</name>
<evidence type="ECO:0000313" key="8">
    <source>
        <dbReference type="Proteomes" id="UP000501812"/>
    </source>
</evidence>
<dbReference type="SUPFAM" id="SSF48452">
    <property type="entry name" value="TPR-like"/>
    <property type="match status" value="1"/>
</dbReference>
<feature type="transmembrane region" description="Helical" evidence="5">
    <location>
        <begin position="152"/>
        <end position="171"/>
    </location>
</feature>
<keyword evidence="8" id="KW-1185">Reference proteome</keyword>
<dbReference type="GO" id="GO:0016874">
    <property type="term" value="F:ligase activity"/>
    <property type="evidence" value="ECO:0007669"/>
    <property type="project" value="UniProtKB-KW"/>
</dbReference>
<feature type="transmembrane region" description="Helical" evidence="5">
    <location>
        <begin position="424"/>
        <end position="447"/>
    </location>
</feature>
<dbReference type="KEGG" id="luo:HHL09_14725"/>
<protein>
    <submittedName>
        <fullName evidence="7">O-antigen ligase family protein</fullName>
    </submittedName>
</protein>
<gene>
    <name evidence="7" type="ORF">HHL09_14725</name>
</gene>
<keyword evidence="2 5" id="KW-0812">Transmembrane</keyword>
<keyword evidence="7" id="KW-0436">Ligase</keyword>
<dbReference type="InterPro" id="IPR007016">
    <property type="entry name" value="O-antigen_ligase-rel_domated"/>
</dbReference>
<dbReference type="PANTHER" id="PTHR37422">
    <property type="entry name" value="TEICHURONIC ACID BIOSYNTHESIS PROTEIN TUAE"/>
    <property type="match status" value="1"/>
</dbReference>
<evidence type="ECO:0000313" key="7">
    <source>
        <dbReference type="EMBL" id="QJE96988.1"/>
    </source>
</evidence>
<sequence>MQVISGIGFAVALALAVSLGGQTLDYTWGPAFLALVVALLASIPQAWKARRGPGTWIPVAALALACGWILWRCSGSPVREFGRSDALLVVGMASTAFWGMLVRPGGPAIRIAMASLALLAFANLGIALVQVGDRSFAWPFASRPGFFPSGLFGHYNHLADFSLVAAIFLAARFIFARDRLPERILQVAGVLANAGCVFVSQSRGGIVSLCAASFALVVLMALVAWRDKSPKRKGLTVLAVAMPLFVAALAVPVLNRFQERRGIQDGSLERFADNKSRLHSIGLAVDVTANHPWAGGGSRAFGWEKYAAWKPSESGMVGQNDDFVHNELLQVATDYGWIGAVLVALAVFSVCLAGLAGIMGGEGGEGRRAVDALACGGLSAMVGTLVHSNFSFVTHTLPGALYLGLAIGCALPRRKLDPVADYSLRPTIAGGLLTLASLFLVAALGIAGAKGSIVYRSLWPVFFGKENLAWLAPGTSLERVHGAMETWPGSELAGSYAGIVRGVSQRQDLLESDRIQWLNESANLYGQASKLNPYDPEWAVNRANVLSILGRNEEAEKEFERAITLEGGMEGVFRARYYYAWHLHSRWYRAWTKPEAHNPDDIDFKERRASEALAAFLHARELLKEASGMTELWVRGQEEAELIKGLEETIAFLEGAQVRPAPRR</sequence>
<evidence type="ECO:0000256" key="4">
    <source>
        <dbReference type="ARBA" id="ARBA00023136"/>
    </source>
</evidence>
<dbReference type="InterPro" id="IPR051533">
    <property type="entry name" value="WaaL-like"/>
</dbReference>
<evidence type="ECO:0000256" key="3">
    <source>
        <dbReference type="ARBA" id="ARBA00022989"/>
    </source>
</evidence>
<feature type="transmembrane region" description="Helical" evidence="5">
    <location>
        <begin position="392"/>
        <end position="412"/>
    </location>
</feature>
<evidence type="ECO:0000256" key="5">
    <source>
        <dbReference type="SAM" id="Phobius"/>
    </source>
</evidence>
<feature type="transmembrane region" description="Helical" evidence="5">
    <location>
        <begin position="206"/>
        <end position="225"/>
    </location>
</feature>
<comment type="subcellular location">
    <subcellularLocation>
        <location evidence="1">Membrane</location>
        <topology evidence="1">Multi-pass membrane protein</topology>
    </subcellularLocation>
</comment>
<dbReference type="EMBL" id="CP051774">
    <property type="protein sequence ID" value="QJE96988.1"/>
    <property type="molecule type" value="Genomic_DNA"/>
</dbReference>
<evidence type="ECO:0000259" key="6">
    <source>
        <dbReference type="Pfam" id="PF04932"/>
    </source>
</evidence>
<dbReference type="InterPro" id="IPR011990">
    <property type="entry name" value="TPR-like_helical_dom_sf"/>
</dbReference>
<keyword evidence="3 5" id="KW-1133">Transmembrane helix</keyword>
<accession>A0A858RKK2</accession>
<organism evidence="7 8">
    <name type="scientific">Luteolibacter luteus</name>
    <dbReference type="NCBI Taxonomy" id="2728835"/>
    <lineage>
        <taxon>Bacteria</taxon>
        <taxon>Pseudomonadati</taxon>
        <taxon>Verrucomicrobiota</taxon>
        <taxon>Verrucomicrobiia</taxon>
        <taxon>Verrucomicrobiales</taxon>
        <taxon>Verrucomicrobiaceae</taxon>
        <taxon>Luteolibacter</taxon>
    </lineage>
</organism>
<feature type="transmembrane region" description="Helical" evidence="5">
    <location>
        <begin position="26"/>
        <end position="43"/>
    </location>
</feature>
<feature type="transmembrane region" description="Helical" evidence="5">
    <location>
        <begin position="86"/>
        <end position="102"/>
    </location>
</feature>
<keyword evidence="4 5" id="KW-0472">Membrane</keyword>
<feature type="transmembrane region" description="Helical" evidence="5">
    <location>
        <begin position="109"/>
        <end position="132"/>
    </location>
</feature>
<feature type="transmembrane region" description="Helical" evidence="5">
    <location>
        <begin position="335"/>
        <end position="357"/>
    </location>
</feature>
<reference evidence="7 8" key="1">
    <citation type="submission" date="2020-04" db="EMBL/GenBank/DDBJ databases">
        <title>Luteolibacter sp. G-1-1-1 isolated from soil.</title>
        <authorList>
            <person name="Dahal R.H."/>
        </authorList>
    </citation>
    <scope>NUCLEOTIDE SEQUENCE [LARGE SCALE GENOMIC DNA]</scope>
    <source>
        <strain evidence="7 8">G-1-1-1</strain>
    </source>
</reference>
<dbReference type="RefSeq" id="WP_169455388.1">
    <property type="nucleotide sequence ID" value="NZ_CP051774.1"/>
</dbReference>